<evidence type="ECO:0000256" key="3">
    <source>
        <dbReference type="ARBA" id="ARBA00006704"/>
    </source>
</evidence>
<keyword evidence="21" id="KW-1185">Reference proteome</keyword>
<keyword evidence="9" id="KW-0547">Nucleotide-binding</keyword>
<dbReference type="EMBL" id="CACSLK010027832">
    <property type="protein sequence ID" value="CAA0831434.1"/>
    <property type="molecule type" value="Genomic_DNA"/>
</dbReference>
<evidence type="ECO:0000256" key="8">
    <source>
        <dbReference type="ARBA" id="ARBA00022692"/>
    </source>
</evidence>
<evidence type="ECO:0000256" key="13">
    <source>
        <dbReference type="ARBA" id="ARBA00023065"/>
    </source>
</evidence>
<evidence type="ECO:0000256" key="7">
    <source>
        <dbReference type="ARBA" id="ARBA00022547"/>
    </source>
</evidence>
<dbReference type="Proteomes" id="UP001153555">
    <property type="component" value="Unassembled WGS sequence"/>
</dbReference>
<keyword evidence="14 18" id="KW-0446">Lipid-binding</keyword>
<evidence type="ECO:0000256" key="17">
    <source>
        <dbReference type="ARBA" id="ARBA00030961"/>
    </source>
</evidence>
<accession>A0A9N7NGL7</accession>
<dbReference type="PRINTS" id="PR00124">
    <property type="entry name" value="ATPASEC"/>
</dbReference>
<dbReference type="GO" id="GO:0015986">
    <property type="term" value="P:proton motive force-driven ATP synthesis"/>
    <property type="evidence" value="ECO:0007669"/>
    <property type="project" value="InterPro"/>
</dbReference>
<keyword evidence="12 18" id="KW-1133">Transmembrane helix</keyword>
<dbReference type="GO" id="GO:0045259">
    <property type="term" value="C:proton-transporting ATP synthase complex"/>
    <property type="evidence" value="ECO:0007669"/>
    <property type="project" value="UniProtKB-KW"/>
</dbReference>
<evidence type="ECO:0000313" key="20">
    <source>
        <dbReference type="EMBL" id="CAA0831434.1"/>
    </source>
</evidence>
<keyword evidence="8 18" id="KW-0812">Transmembrane</keyword>
<dbReference type="PANTHER" id="PTHR10031:SF38">
    <property type="entry name" value="ATP SYNTHASE SUBUNIT 9, MITOCHONDRIAL"/>
    <property type="match status" value="1"/>
</dbReference>
<keyword evidence="6 18" id="KW-0813">Transport</keyword>
<dbReference type="InterPro" id="IPR000454">
    <property type="entry name" value="ATP_synth_F0_csu"/>
</dbReference>
<dbReference type="Pfam" id="PF00137">
    <property type="entry name" value="ATP-synt_C"/>
    <property type="match status" value="1"/>
</dbReference>
<dbReference type="GO" id="GO:0008289">
    <property type="term" value="F:lipid binding"/>
    <property type="evidence" value="ECO:0007669"/>
    <property type="project" value="UniProtKB-KW"/>
</dbReference>
<evidence type="ECO:0000256" key="18">
    <source>
        <dbReference type="RuleBase" id="RU004221"/>
    </source>
</evidence>
<keyword evidence="10 18" id="KW-0375">Hydrogen ion transport</keyword>
<comment type="function">
    <text evidence="1">This protein is one of the chains of the nonenzymatic membrane component (F0) of mitochondrial ATPase.</text>
</comment>
<dbReference type="PANTHER" id="PTHR10031">
    <property type="entry name" value="ATP SYNTHASE LIPID-BINDING PROTEIN, MITOCHONDRIAL"/>
    <property type="match status" value="1"/>
</dbReference>
<keyword evidence="13 18" id="KW-0406">Ion transport</keyword>
<comment type="subunit">
    <text evidence="4">F-type ATPases have 2 components, CF(1) - the catalytic core - and CF(0) - the membrane proton channel. CF(1) has five subunits: alpha(3), beta(3), gamma(1), delta(1), epsilon(1). CF(0) has three main subunits: a, b and c.</text>
</comment>
<evidence type="ECO:0000256" key="10">
    <source>
        <dbReference type="ARBA" id="ARBA00022781"/>
    </source>
</evidence>
<feature type="transmembrane region" description="Helical" evidence="18">
    <location>
        <begin position="46"/>
        <end position="63"/>
    </location>
</feature>
<evidence type="ECO:0000313" key="21">
    <source>
        <dbReference type="Proteomes" id="UP001153555"/>
    </source>
</evidence>
<evidence type="ECO:0000256" key="4">
    <source>
        <dbReference type="ARBA" id="ARBA00011648"/>
    </source>
</evidence>
<evidence type="ECO:0000259" key="19">
    <source>
        <dbReference type="Pfam" id="PF00137"/>
    </source>
</evidence>
<organism evidence="20 21">
    <name type="scientific">Striga hermonthica</name>
    <name type="common">Purple witchweed</name>
    <name type="synonym">Buchnera hermonthica</name>
    <dbReference type="NCBI Taxonomy" id="68872"/>
    <lineage>
        <taxon>Eukaryota</taxon>
        <taxon>Viridiplantae</taxon>
        <taxon>Streptophyta</taxon>
        <taxon>Embryophyta</taxon>
        <taxon>Tracheophyta</taxon>
        <taxon>Spermatophyta</taxon>
        <taxon>Magnoliopsida</taxon>
        <taxon>eudicotyledons</taxon>
        <taxon>Gunneridae</taxon>
        <taxon>Pentapetalae</taxon>
        <taxon>asterids</taxon>
        <taxon>lamiids</taxon>
        <taxon>Lamiales</taxon>
        <taxon>Orobanchaceae</taxon>
        <taxon>Buchnereae</taxon>
        <taxon>Striga</taxon>
    </lineage>
</organism>
<dbReference type="GO" id="GO:0015078">
    <property type="term" value="F:proton transmembrane transporter activity"/>
    <property type="evidence" value="ECO:0007669"/>
    <property type="project" value="InterPro"/>
</dbReference>
<evidence type="ECO:0000256" key="6">
    <source>
        <dbReference type="ARBA" id="ARBA00022448"/>
    </source>
</evidence>
<evidence type="ECO:0000256" key="15">
    <source>
        <dbReference type="ARBA" id="ARBA00023128"/>
    </source>
</evidence>
<evidence type="ECO:0000256" key="9">
    <source>
        <dbReference type="ARBA" id="ARBA00022741"/>
    </source>
</evidence>
<dbReference type="FunFam" id="1.20.20.10:FF:000005">
    <property type="entry name" value="ATP synthase subunit 9, mitochondrial"/>
    <property type="match status" value="1"/>
</dbReference>
<keyword evidence="11" id="KW-0067">ATP-binding</keyword>
<dbReference type="GO" id="GO:0031966">
    <property type="term" value="C:mitochondrial membrane"/>
    <property type="evidence" value="ECO:0007669"/>
    <property type="project" value="UniProtKB-SubCell"/>
</dbReference>
<evidence type="ECO:0000256" key="12">
    <source>
        <dbReference type="ARBA" id="ARBA00022989"/>
    </source>
</evidence>
<dbReference type="GO" id="GO:0033177">
    <property type="term" value="C:proton-transporting two-sector ATPase complex, proton-transporting domain"/>
    <property type="evidence" value="ECO:0007669"/>
    <property type="project" value="InterPro"/>
</dbReference>
<dbReference type="Gene3D" id="1.20.20.10">
    <property type="entry name" value="F1F0 ATP synthase subunit C"/>
    <property type="match status" value="1"/>
</dbReference>
<dbReference type="InterPro" id="IPR020537">
    <property type="entry name" value="ATP_synth_F0_csu_DDCD_BS"/>
</dbReference>
<proteinExistence type="inferred from homology"/>
<evidence type="ECO:0000256" key="1">
    <source>
        <dbReference type="ARBA" id="ARBA00002351"/>
    </source>
</evidence>
<evidence type="ECO:0000256" key="2">
    <source>
        <dbReference type="ARBA" id="ARBA00004225"/>
    </source>
</evidence>
<feature type="transmembrane region" description="Helical" evidence="18">
    <location>
        <begin position="12"/>
        <end position="34"/>
    </location>
</feature>
<sequence length="167" mass="18552">MLEGAKSIGVRAATIALAGGFLWGIGNVLSSSIHSVARNPSLAKQSFGYAILGFAFTEVIAFSEKSLKFTVSGRTSLRSTITRFLPEVNHLFYARNIRIGTNKYAGGTAFLAFDVIFDAEAAERHSGFSVAYRYLIVLYYQQAKVGKKFDRRFWVFWEKKVTGQNSD</sequence>
<comment type="similarity">
    <text evidence="3 18">Belongs to the ATPase C chain family.</text>
</comment>
<keyword evidence="16 18" id="KW-0472">Membrane</keyword>
<keyword evidence="15" id="KW-0496">Mitochondrion</keyword>
<dbReference type="InterPro" id="IPR038662">
    <property type="entry name" value="ATP_synth_F0_csu_sf"/>
</dbReference>
<dbReference type="InterPro" id="IPR002379">
    <property type="entry name" value="ATPase_proteolipid_c-like_dom"/>
</dbReference>
<reference evidence="20" key="1">
    <citation type="submission" date="2019-12" db="EMBL/GenBank/DDBJ databases">
        <authorList>
            <person name="Scholes J."/>
        </authorList>
    </citation>
    <scope>NUCLEOTIDE SEQUENCE</scope>
</reference>
<dbReference type="InterPro" id="IPR035921">
    <property type="entry name" value="F/V-ATP_Csub_sf"/>
</dbReference>
<gene>
    <name evidence="20" type="ORF">SHERM_26783</name>
</gene>
<dbReference type="SUPFAM" id="SSF81333">
    <property type="entry name" value="F1F0 ATP synthase subunit C"/>
    <property type="match status" value="1"/>
</dbReference>
<dbReference type="CDD" id="cd18182">
    <property type="entry name" value="ATP-synt_Fo_c_ATP5G3"/>
    <property type="match status" value="1"/>
</dbReference>
<evidence type="ECO:0000256" key="11">
    <source>
        <dbReference type="ARBA" id="ARBA00022840"/>
    </source>
</evidence>
<comment type="subcellular location">
    <subcellularLocation>
        <location evidence="2">Mitochondrion membrane</location>
        <topology evidence="2">Multi-pass membrane protein</topology>
    </subcellularLocation>
</comment>
<evidence type="ECO:0000256" key="5">
    <source>
        <dbReference type="ARBA" id="ARBA00019317"/>
    </source>
</evidence>
<dbReference type="GO" id="GO:0005524">
    <property type="term" value="F:ATP binding"/>
    <property type="evidence" value="ECO:0007669"/>
    <property type="project" value="UniProtKB-KW"/>
</dbReference>
<feature type="domain" description="V-ATPase proteolipid subunit C-like" evidence="19">
    <location>
        <begin position="23"/>
        <end position="61"/>
    </location>
</feature>
<dbReference type="PROSITE" id="PS00605">
    <property type="entry name" value="ATPASE_C"/>
    <property type="match status" value="1"/>
</dbReference>
<evidence type="ECO:0000256" key="14">
    <source>
        <dbReference type="ARBA" id="ARBA00023121"/>
    </source>
</evidence>
<protein>
    <recommendedName>
        <fullName evidence="5">ATP synthase subunit 9, mitochondrial</fullName>
    </recommendedName>
    <alternativeName>
        <fullName evidence="17">Lipid-binding protein</fullName>
    </alternativeName>
</protein>
<comment type="caution">
    <text evidence="20">The sequence shown here is derived from an EMBL/GenBank/DDBJ whole genome shotgun (WGS) entry which is preliminary data.</text>
</comment>
<evidence type="ECO:0000256" key="16">
    <source>
        <dbReference type="ARBA" id="ARBA00023136"/>
    </source>
</evidence>
<name>A0A9N7NGL7_STRHE</name>
<keyword evidence="7" id="KW-0138">CF(0)</keyword>
<dbReference type="OrthoDB" id="438052at2759"/>
<dbReference type="AlphaFoldDB" id="A0A9N7NGL7"/>